<evidence type="ECO:0000256" key="1">
    <source>
        <dbReference type="ARBA" id="ARBA00007884"/>
    </source>
</evidence>
<feature type="domain" description="NADH:ubiquinone oxidoreductase intermediate-associated protein 30" evidence="3">
    <location>
        <begin position="36"/>
        <end position="167"/>
    </location>
</feature>
<feature type="chain" id="PRO_5004912697" description="NADH:ubiquinone oxidoreductase intermediate-associated protein 30 domain-containing protein" evidence="2">
    <location>
        <begin position="25"/>
        <end position="180"/>
    </location>
</feature>
<keyword evidence="2" id="KW-0732">Signal</keyword>
<protein>
    <recommendedName>
        <fullName evidence="3">NADH:ubiquinone oxidoreductase intermediate-associated protein 30 domain-containing protein</fullName>
    </recommendedName>
</protein>
<keyword evidence="5" id="KW-1185">Reference proteome</keyword>
<dbReference type="PATRIC" id="fig|1294273.3.peg.1432"/>
<evidence type="ECO:0000313" key="5">
    <source>
        <dbReference type="Proteomes" id="UP000019593"/>
    </source>
</evidence>
<accession>W8RRN5</accession>
<name>W8RRN5_9RHOB</name>
<dbReference type="AlphaFoldDB" id="W8RRN5"/>
<proteinExistence type="inferred from homology"/>
<sequence length="180" mass="19450">MISRRALLAALPASLLALPRDAHALQLGTMTPVADLDWSYLADTVMGGVSQGQARMEGGAIRLTGTVSTENRGGFIQTRTALPDGLPAGTTALRLRVRGNGERYFIHLRTTRTRLPWQYFQAGFPTTATWSEVTLPLSGFEPSGRLMRSRIAPEEVRSIGLVAYGRDHEADVSLSEIGAA</sequence>
<dbReference type="PANTHER" id="PTHR13194">
    <property type="entry name" value="COMPLEX I INTERMEDIATE-ASSOCIATED PROTEIN 30"/>
    <property type="match status" value="1"/>
</dbReference>
<dbReference type="KEGG" id="red:roselon_01456"/>
<dbReference type="EMBL" id="CP004372">
    <property type="protein sequence ID" value="AHM03839.1"/>
    <property type="molecule type" value="Genomic_DNA"/>
</dbReference>
<reference evidence="4 5" key="1">
    <citation type="submission" date="2013-03" db="EMBL/GenBank/DDBJ databases">
        <authorList>
            <person name="Fiebig A."/>
            <person name="Goeker M."/>
            <person name="Klenk H.-P.P."/>
        </authorList>
    </citation>
    <scope>NUCLEOTIDE SEQUENCE [LARGE SCALE GENOMIC DNA]</scope>
    <source>
        <strain evidence="5">DSM 19469</strain>
    </source>
</reference>
<evidence type="ECO:0000313" key="4">
    <source>
        <dbReference type="EMBL" id="AHM03839.1"/>
    </source>
</evidence>
<dbReference type="InterPro" id="IPR039131">
    <property type="entry name" value="NDUFAF1"/>
</dbReference>
<feature type="signal peptide" evidence="2">
    <location>
        <begin position="1"/>
        <end position="24"/>
    </location>
</feature>
<dbReference type="Pfam" id="PF08547">
    <property type="entry name" value="CIA30"/>
    <property type="match status" value="1"/>
</dbReference>
<evidence type="ECO:0000259" key="3">
    <source>
        <dbReference type="Pfam" id="PF08547"/>
    </source>
</evidence>
<evidence type="ECO:0000256" key="2">
    <source>
        <dbReference type="SAM" id="SignalP"/>
    </source>
</evidence>
<comment type="similarity">
    <text evidence="1">Belongs to the CIA30 family.</text>
</comment>
<dbReference type="HOGENOM" id="CLU_059028_5_2_5"/>
<dbReference type="InterPro" id="IPR008979">
    <property type="entry name" value="Galactose-bd-like_sf"/>
</dbReference>
<dbReference type="STRING" id="1294273.roselon_01456"/>
<dbReference type="PANTHER" id="PTHR13194:SF19">
    <property type="entry name" value="NAD(P)-BINDING ROSSMANN-FOLD SUPERFAMILY PROTEIN"/>
    <property type="match status" value="1"/>
</dbReference>
<dbReference type="SUPFAM" id="SSF49785">
    <property type="entry name" value="Galactose-binding domain-like"/>
    <property type="match status" value="1"/>
</dbReference>
<organism evidence="4 5">
    <name type="scientific">Roseicyclus elongatus DSM 19469</name>
    <dbReference type="NCBI Taxonomy" id="1294273"/>
    <lineage>
        <taxon>Bacteria</taxon>
        <taxon>Pseudomonadati</taxon>
        <taxon>Pseudomonadota</taxon>
        <taxon>Alphaproteobacteria</taxon>
        <taxon>Rhodobacterales</taxon>
        <taxon>Roseobacteraceae</taxon>
        <taxon>Roseicyclus</taxon>
    </lineage>
</organism>
<gene>
    <name evidence="4" type="ORF">roselon_01456</name>
</gene>
<dbReference type="InterPro" id="IPR013857">
    <property type="entry name" value="NADH-UbQ_OxRdtase-assoc_prot30"/>
</dbReference>
<dbReference type="Proteomes" id="UP000019593">
    <property type="component" value="Chromosome"/>
</dbReference>
<dbReference type="eggNOG" id="COG0702">
    <property type="taxonomic scope" value="Bacteria"/>
</dbReference>